<dbReference type="Gene3D" id="1.20.1310.10">
    <property type="entry name" value="Cullin Repeats"/>
    <property type="match status" value="4"/>
</dbReference>
<feature type="domain" description="Cullin family profile" evidence="5">
    <location>
        <begin position="411"/>
        <end position="502"/>
    </location>
</feature>
<dbReference type="PANTHER" id="PTHR11932">
    <property type="entry name" value="CULLIN"/>
    <property type="match status" value="1"/>
</dbReference>
<dbReference type="GO" id="GO:0031625">
    <property type="term" value="F:ubiquitin protein ligase binding"/>
    <property type="evidence" value="ECO:0007669"/>
    <property type="project" value="InterPro"/>
</dbReference>
<dbReference type="GO" id="GO:0006511">
    <property type="term" value="P:ubiquitin-dependent protein catabolic process"/>
    <property type="evidence" value="ECO:0007669"/>
    <property type="project" value="InterPro"/>
</dbReference>
<dbReference type="InterPro" id="IPR036317">
    <property type="entry name" value="Cullin_homology_sf"/>
</dbReference>
<evidence type="ECO:0000256" key="2">
    <source>
        <dbReference type="ARBA" id="ARBA00022786"/>
    </source>
</evidence>
<evidence type="ECO:0000313" key="7">
    <source>
        <dbReference type="Proteomes" id="UP000092154"/>
    </source>
</evidence>
<reference evidence="6 7" key="1">
    <citation type="submission" date="2016-06" db="EMBL/GenBank/DDBJ databases">
        <title>Comparative genomics of the ectomycorrhizal sister species Rhizopogon vinicolor and Rhizopogon vesiculosus (Basidiomycota: Boletales) reveals a divergence of the mating type B locus.</title>
        <authorList>
            <consortium name="DOE Joint Genome Institute"/>
            <person name="Mujic A.B."/>
            <person name="Kuo A."/>
            <person name="Tritt A."/>
            <person name="Lipzen A."/>
            <person name="Chen C."/>
            <person name="Johnson J."/>
            <person name="Sharma A."/>
            <person name="Barry K."/>
            <person name="Grigoriev I.V."/>
            <person name="Spatafora J.W."/>
        </authorList>
    </citation>
    <scope>NUCLEOTIDE SEQUENCE [LARGE SCALE GENOMIC DNA]</scope>
    <source>
        <strain evidence="6 7">AM-OR11-026</strain>
    </source>
</reference>
<name>A0A1B7NHC0_9AGAM</name>
<dbReference type="InterPro" id="IPR045093">
    <property type="entry name" value="Cullin"/>
</dbReference>
<keyword evidence="7" id="KW-1185">Reference proteome</keyword>
<dbReference type="SUPFAM" id="SSF74788">
    <property type="entry name" value="Cullin repeat-like"/>
    <property type="match status" value="1"/>
</dbReference>
<dbReference type="SMART" id="SM00182">
    <property type="entry name" value="CULLIN"/>
    <property type="match status" value="1"/>
</dbReference>
<dbReference type="STRING" id="1314800.A0A1B7NHC0"/>
<dbReference type="OrthoDB" id="27073at2759"/>
<evidence type="ECO:0000259" key="5">
    <source>
        <dbReference type="PROSITE" id="PS50069"/>
    </source>
</evidence>
<dbReference type="SUPFAM" id="SSF75632">
    <property type="entry name" value="Cullin homology domain"/>
    <property type="match status" value="1"/>
</dbReference>
<dbReference type="InterPro" id="IPR001373">
    <property type="entry name" value="Cullin_N"/>
</dbReference>
<dbReference type="InterPro" id="IPR016159">
    <property type="entry name" value="Cullin_repeat-like_dom_sf"/>
</dbReference>
<evidence type="ECO:0000256" key="3">
    <source>
        <dbReference type="PROSITE-ProRule" id="PRU00330"/>
    </source>
</evidence>
<dbReference type="EMBL" id="KV448126">
    <property type="protein sequence ID" value="OAX44273.1"/>
    <property type="molecule type" value="Genomic_DNA"/>
</dbReference>
<evidence type="ECO:0000313" key="6">
    <source>
        <dbReference type="EMBL" id="OAX44273.1"/>
    </source>
</evidence>
<dbReference type="InterPro" id="IPR016158">
    <property type="entry name" value="Cullin_homology"/>
</dbReference>
<dbReference type="PROSITE" id="PS50069">
    <property type="entry name" value="CULLIN_2"/>
    <property type="match status" value="1"/>
</dbReference>
<dbReference type="FunCoup" id="A0A1B7NHC0">
    <property type="interactions" value="558"/>
</dbReference>
<evidence type="ECO:0000256" key="4">
    <source>
        <dbReference type="RuleBase" id="RU003829"/>
    </source>
</evidence>
<accession>A0A1B7NHC0</accession>
<dbReference type="AlphaFoldDB" id="A0A1B7NHC0"/>
<dbReference type="Pfam" id="PF00888">
    <property type="entry name" value="Cullin"/>
    <property type="match status" value="1"/>
</dbReference>
<proteinExistence type="inferred from homology"/>
<dbReference type="Proteomes" id="UP000092154">
    <property type="component" value="Unassembled WGS sequence"/>
</dbReference>
<comment type="similarity">
    <text evidence="1 3 4">Belongs to the cullin family.</text>
</comment>
<dbReference type="InParanoid" id="A0A1B7NHC0"/>
<evidence type="ECO:0000256" key="1">
    <source>
        <dbReference type="ARBA" id="ARBA00006019"/>
    </source>
</evidence>
<sequence>MLSSTSAAATNLLHHMPPATADLATAWAFLEGGMDHIMTRLHTGLSYYDYNGLYTVVYNYCTSSRRRNTAGGARSRTAGANLLRSDIYDKLIRYFIVHLEHLRDRSDNLQDEALLQYYATEWDRYTTGANYLNRVFTFLNRHWVKQERDEGRKGILYTLLFLFTFLVFLPVHSEHACEAYQCYPPLNRARKKRRDNRSGPHKKVVDSFVSLGVDEKDINKVSLNVYTKHLETPFLGATEKYYEQEFGAFLAESSMSDYLTKAEKRFREEEDRVDRYLNAETREQLVHVLIRQHSNLMLESSQSFLDFNNGEDLQRIYASLLRVPDGLEPLMMKFEEHVKQAGLAAVAELLGEGVDSLDPKAYVDALLEVYRKYSETVVRNFMEDAGFIASLDNACREFVNHNAATGLSTTKSPELLGVHADLLLRKDNKMAEEDIEEALNHVVDGALKYIEDKDVFETFYTTKLSDRLIHGVSASYESETSMIFKLKEACDLEYTEKLQRIFSGTLHAPSITSGSIV</sequence>
<protein>
    <submittedName>
        <fullName evidence="6">Cullin-domain-containing protein</fullName>
    </submittedName>
</protein>
<keyword evidence="2" id="KW-0833">Ubl conjugation pathway</keyword>
<gene>
    <name evidence="6" type="ORF">K503DRAFT_795533</name>
</gene>
<dbReference type="FunFam" id="1.20.1310.10:FF:000019">
    <property type="entry name" value="Cullin 1"/>
    <property type="match status" value="1"/>
</dbReference>
<organism evidence="6 7">
    <name type="scientific">Rhizopogon vinicolor AM-OR11-026</name>
    <dbReference type="NCBI Taxonomy" id="1314800"/>
    <lineage>
        <taxon>Eukaryota</taxon>
        <taxon>Fungi</taxon>
        <taxon>Dikarya</taxon>
        <taxon>Basidiomycota</taxon>
        <taxon>Agaricomycotina</taxon>
        <taxon>Agaricomycetes</taxon>
        <taxon>Agaricomycetidae</taxon>
        <taxon>Boletales</taxon>
        <taxon>Suillineae</taxon>
        <taxon>Rhizopogonaceae</taxon>
        <taxon>Rhizopogon</taxon>
    </lineage>
</organism>